<gene>
    <name evidence="1" type="ORF">CEE69_22200</name>
</gene>
<dbReference type="OrthoDB" id="9868496at2"/>
<keyword evidence="2" id="KW-1185">Reference proteome</keyword>
<name>A0A2G1W2F0_9BACT</name>
<evidence type="ECO:0000313" key="1">
    <source>
        <dbReference type="EMBL" id="PHQ33175.1"/>
    </source>
</evidence>
<dbReference type="EMBL" id="NIZW01000019">
    <property type="protein sequence ID" value="PHQ33175.1"/>
    <property type="molecule type" value="Genomic_DNA"/>
</dbReference>
<dbReference type="RefSeq" id="WP_099262839.1">
    <property type="nucleotide sequence ID" value="NZ_NIZW01000019.1"/>
</dbReference>
<dbReference type="SUPFAM" id="SSF51905">
    <property type="entry name" value="FAD/NAD(P)-binding domain"/>
    <property type="match status" value="1"/>
</dbReference>
<dbReference type="InterPro" id="IPR036188">
    <property type="entry name" value="FAD/NAD-bd_sf"/>
</dbReference>
<dbReference type="GeneID" id="90610685"/>
<accession>A0A2G1W2F0</accession>
<protein>
    <submittedName>
        <fullName evidence="1">Uncharacterized protein</fullName>
    </submittedName>
</protein>
<organism evidence="1 2">
    <name type="scientific">Rhodopirellula bahusiensis</name>
    <dbReference type="NCBI Taxonomy" id="2014065"/>
    <lineage>
        <taxon>Bacteria</taxon>
        <taxon>Pseudomonadati</taxon>
        <taxon>Planctomycetota</taxon>
        <taxon>Planctomycetia</taxon>
        <taxon>Pirellulales</taxon>
        <taxon>Pirellulaceae</taxon>
        <taxon>Rhodopirellula</taxon>
    </lineage>
</organism>
<dbReference type="Proteomes" id="UP000225740">
    <property type="component" value="Unassembled WGS sequence"/>
</dbReference>
<comment type="caution">
    <text evidence="1">The sequence shown here is derived from an EMBL/GenBank/DDBJ whole genome shotgun (WGS) entry which is preliminary data.</text>
</comment>
<sequence>MTNTEMQYSIEHTRRLADALLGQKQFSNAKSSYSKILKVAPSQIDCREKARRCVQNLPLSDKHGFIDACLSAIRNERPTAGDAIPGWLYSSLFEAKFSTPSHLWSPTKKADKANNHHPGSAICKQRNPYNLLSELIGTTGPTTLFNSMQFVTRGSEAAVLFDSTRARTPQDLEPTDELEPDLNVCIIGGGCVGLTLANSLKISFGSRARILVIENRTSSPHIKEPYGRKWLTYIPMETLNGLIDPTVSTLISRVGTNGMIGVPLNIYETLMLLSSKCLGVEFFFGECDEILRESQASWDITFDATGGRLIQQSISHSSANELGPTFIAENTLNYDQGFRKFGLPSHNLPSKLEIATIWHGRYLRPLVQGQPIAVPNLKITGIPFAIFEELVSWCHHHNDDAKFYIWPGNLQAPFNEALVFICLTPPEHIFFKKNVTSPTTLSEVRRLLHPERSTDERTVELLELINNRDSLGNSRIEPPFVYSPYFLPEGDYIEHQFSSPLVPVGDTVYNGNPKVGNGLARHLKNACRIHDILLENWK</sequence>
<proteinExistence type="predicted"/>
<evidence type="ECO:0000313" key="2">
    <source>
        <dbReference type="Proteomes" id="UP000225740"/>
    </source>
</evidence>
<reference evidence="1 2" key="1">
    <citation type="submission" date="2017-06" db="EMBL/GenBank/DDBJ databases">
        <title>Description of Rhodopirellula bahusiensis sp. nov.</title>
        <authorList>
            <person name="Kizina J."/>
            <person name="Harder J."/>
        </authorList>
    </citation>
    <scope>NUCLEOTIDE SEQUENCE [LARGE SCALE GENOMIC DNA]</scope>
    <source>
        <strain evidence="1 2">SWK21</strain>
    </source>
</reference>
<dbReference type="AlphaFoldDB" id="A0A2G1W2F0"/>